<comment type="caution">
    <text evidence="1">The sequence shown here is derived from an EMBL/GenBank/DDBJ whole genome shotgun (WGS) entry which is preliminary data.</text>
</comment>
<dbReference type="EMBL" id="CM042011">
    <property type="protein sequence ID" value="KAI3766736.1"/>
    <property type="molecule type" value="Genomic_DNA"/>
</dbReference>
<accession>A0ACB9F7T9</accession>
<reference evidence="1 2" key="2">
    <citation type="journal article" date="2022" name="Mol. Ecol. Resour.">
        <title>The genomes of chicory, endive, great burdock and yacon provide insights into Asteraceae paleo-polyploidization history and plant inulin production.</title>
        <authorList>
            <person name="Fan W."/>
            <person name="Wang S."/>
            <person name="Wang H."/>
            <person name="Wang A."/>
            <person name="Jiang F."/>
            <person name="Liu H."/>
            <person name="Zhao H."/>
            <person name="Xu D."/>
            <person name="Zhang Y."/>
        </authorList>
    </citation>
    <scope>NUCLEOTIDE SEQUENCE [LARGE SCALE GENOMIC DNA]</scope>
    <source>
        <strain evidence="2">cv. Punajuju</strain>
        <tissue evidence="1">Leaves</tissue>
    </source>
</reference>
<reference evidence="2" key="1">
    <citation type="journal article" date="2022" name="Mol. Ecol. Resour.">
        <title>The genomes of chicory, endive, great burdock and yacon provide insights into Asteraceae palaeo-polyploidization history and plant inulin production.</title>
        <authorList>
            <person name="Fan W."/>
            <person name="Wang S."/>
            <person name="Wang H."/>
            <person name="Wang A."/>
            <person name="Jiang F."/>
            <person name="Liu H."/>
            <person name="Zhao H."/>
            <person name="Xu D."/>
            <person name="Zhang Y."/>
        </authorList>
    </citation>
    <scope>NUCLEOTIDE SEQUENCE [LARGE SCALE GENOMIC DNA]</scope>
    <source>
        <strain evidence="2">cv. Punajuju</strain>
    </source>
</reference>
<evidence type="ECO:0000313" key="2">
    <source>
        <dbReference type="Proteomes" id="UP001055811"/>
    </source>
</evidence>
<protein>
    <submittedName>
        <fullName evidence="1">Uncharacterized protein</fullName>
    </submittedName>
</protein>
<evidence type="ECO:0000313" key="1">
    <source>
        <dbReference type="EMBL" id="KAI3766736.1"/>
    </source>
</evidence>
<sequence>METMSHLRRSILCSTISIIECEITHGVIAVYSFIYVPLDGLHSISNYTGVEDDWVEGYSVCASTKLMQLDTHNQAGIAHSGDIVSLLKLLDSRIGILQHNAAFALYGLVDSKDNVADMIRVGGVQKLLDGEFVDQEAPAGARRG</sequence>
<name>A0ACB9F7T9_CICIN</name>
<keyword evidence="2" id="KW-1185">Reference proteome</keyword>
<dbReference type="Proteomes" id="UP001055811">
    <property type="component" value="Linkage Group LG03"/>
</dbReference>
<proteinExistence type="predicted"/>
<organism evidence="1 2">
    <name type="scientific">Cichorium intybus</name>
    <name type="common">Chicory</name>
    <dbReference type="NCBI Taxonomy" id="13427"/>
    <lineage>
        <taxon>Eukaryota</taxon>
        <taxon>Viridiplantae</taxon>
        <taxon>Streptophyta</taxon>
        <taxon>Embryophyta</taxon>
        <taxon>Tracheophyta</taxon>
        <taxon>Spermatophyta</taxon>
        <taxon>Magnoliopsida</taxon>
        <taxon>eudicotyledons</taxon>
        <taxon>Gunneridae</taxon>
        <taxon>Pentapetalae</taxon>
        <taxon>asterids</taxon>
        <taxon>campanulids</taxon>
        <taxon>Asterales</taxon>
        <taxon>Asteraceae</taxon>
        <taxon>Cichorioideae</taxon>
        <taxon>Cichorieae</taxon>
        <taxon>Cichoriinae</taxon>
        <taxon>Cichorium</taxon>
    </lineage>
</organism>
<gene>
    <name evidence="1" type="ORF">L2E82_16807</name>
</gene>